<dbReference type="InterPro" id="IPR051678">
    <property type="entry name" value="AGP_Transferase"/>
</dbReference>
<gene>
    <name evidence="2" type="ORF">EMPS_00590</name>
</gene>
<name>A0A9P3LRW2_9FUNG</name>
<sequence length="417" mass="47607">MTAEDSNIIPIPATADEETLTTNVYVETQGPRKGIFLTFAKAQRLIDFHLQKQLGDLFYFKRGFNNRVYLARCTDGSEYVIRLGGRFWNHTKITNEVQALKLAKKALGGIVEVPTILGTSIEEAKVHTEESLKIIPYDYIIMSRLPGVPLDSVWDEMSQDDKKTIADQAAEIFARLRSIDINAIGNFVRGPEDQPEVGPLMEGGGGPFQTWGEFVVKNIRNEIKNMQEVADNFVEIVPFLPRLERLIQKVELGELEKQFGNKDELPEGVTEDRPMCFLHGDFESRNMLVIGNRIVGLHDFEFAGGFPAEHEWCAGFEWIFARSEDPYDEDEQEKLRDMTDDQKELLQYFLKVLKDKHGMLQFGVGNQEYKVILYHLQINIAPWWLRDPPRADWTEKQLASMKTAADSLNKALVFLGC</sequence>
<dbReference type="InterPro" id="IPR002575">
    <property type="entry name" value="Aminoglycoside_PTrfase"/>
</dbReference>
<dbReference type="Gene3D" id="3.90.1200.10">
    <property type="match status" value="1"/>
</dbReference>
<dbReference type="EMBL" id="BQFW01000001">
    <property type="protein sequence ID" value="GJJ68244.1"/>
    <property type="molecule type" value="Genomic_DNA"/>
</dbReference>
<accession>A0A9P3LRW2</accession>
<dbReference type="InterPro" id="IPR011009">
    <property type="entry name" value="Kinase-like_dom_sf"/>
</dbReference>
<reference evidence="2" key="2">
    <citation type="journal article" date="2022" name="Microbiol. Resour. Announc.">
        <title>Whole-Genome Sequence of Entomortierella parvispora E1425, a Mucoromycotan Fungus Associated with Burkholderiaceae-Related Endosymbiotic Bacteria.</title>
        <authorList>
            <person name="Herlambang A."/>
            <person name="Guo Y."/>
            <person name="Takashima Y."/>
            <person name="Narisawa K."/>
            <person name="Ohta H."/>
            <person name="Nishizawa T."/>
        </authorList>
    </citation>
    <scope>NUCLEOTIDE SEQUENCE</scope>
    <source>
        <strain evidence="2">E1425</strain>
    </source>
</reference>
<dbReference type="Proteomes" id="UP000827284">
    <property type="component" value="Unassembled WGS sequence"/>
</dbReference>
<evidence type="ECO:0000259" key="1">
    <source>
        <dbReference type="Pfam" id="PF01636"/>
    </source>
</evidence>
<organism evidence="2 3">
    <name type="scientific">Entomortierella parvispora</name>
    <dbReference type="NCBI Taxonomy" id="205924"/>
    <lineage>
        <taxon>Eukaryota</taxon>
        <taxon>Fungi</taxon>
        <taxon>Fungi incertae sedis</taxon>
        <taxon>Mucoromycota</taxon>
        <taxon>Mortierellomycotina</taxon>
        <taxon>Mortierellomycetes</taxon>
        <taxon>Mortierellales</taxon>
        <taxon>Mortierellaceae</taxon>
        <taxon>Entomortierella</taxon>
    </lineage>
</organism>
<dbReference type="AlphaFoldDB" id="A0A9P3LRW2"/>
<dbReference type="Pfam" id="PF01636">
    <property type="entry name" value="APH"/>
    <property type="match status" value="1"/>
</dbReference>
<dbReference type="PANTHER" id="PTHR21310">
    <property type="entry name" value="AMINOGLYCOSIDE PHOSPHOTRANSFERASE-RELATED-RELATED"/>
    <property type="match status" value="1"/>
</dbReference>
<reference evidence="2" key="1">
    <citation type="submission" date="2021-11" db="EMBL/GenBank/DDBJ databases">
        <authorList>
            <person name="Herlambang A."/>
            <person name="Guo Y."/>
            <person name="Takashima Y."/>
            <person name="Nishizawa T."/>
        </authorList>
    </citation>
    <scope>NUCLEOTIDE SEQUENCE</scope>
    <source>
        <strain evidence="2">E1425</strain>
    </source>
</reference>
<protein>
    <recommendedName>
        <fullName evidence="1">Aminoglycoside phosphotransferase domain-containing protein</fullName>
    </recommendedName>
</protein>
<dbReference type="SUPFAM" id="SSF56112">
    <property type="entry name" value="Protein kinase-like (PK-like)"/>
    <property type="match status" value="1"/>
</dbReference>
<proteinExistence type="predicted"/>
<comment type="caution">
    <text evidence="2">The sequence shown here is derived from an EMBL/GenBank/DDBJ whole genome shotgun (WGS) entry which is preliminary data.</text>
</comment>
<evidence type="ECO:0000313" key="2">
    <source>
        <dbReference type="EMBL" id="GJJ68244.1"/>
    </source>
</evidence>
<feature type="domain" description="Aminoglycoside phosphotransferase" evidence="1">
    <location>
        <begin position="61"/>
        <end position="304"/>
    </location>
</feature>
<dbReference type="PANTHER" id="PTHR21310:SF15">
    <property type="entry name" value="AMINOGLYCOSIDE PHOSPHOTRANSFERASE DOMAIN-CONTAINING PROTEIN"/>
    <property type="match status" value="1"/>
</dbReference>
<dbReference type="CDD" id="cd05120">
    <property type="entry name" value="APH_ChoK_like"/>
    <property type="match status" value="1"/>
</dbReference>
<dbReference type="OrthoDB" id="10003767at2759"/>
<keyword evidence="3" id="KW-1185">Reference proteome</keyword>
<evidence type="ECO:0000313" key="3">
    <source>
        <dbReference type="Proteomes" id="UP000827284"/>
    </source>
</evidence>